<dbReference type="PANTHER" id="PTHR45870">
    <property type="entry name" value="TUBULIN MONOGLYCYLASE TTLL3"/>
    <property type="match status" value="1"/>
</dbReference>
<dbReference type="EMBL" id="KQ976692">
    <property type="protein sequence ID" value="KYM77676.1"/>
    <property type="molecule type" value="Genomic_DNA"/>
</dbReference>
<reference evidence="7 8" key="1">
    <citation type="submission" date="2015-09" db="EMBL/GenBank/DDBJ databases">
        <title>Atta colombica WGS genome.</title>
        <authorList>
            <person name="Nygaard S."/>
            <person name="Hu H."/>
            <person name="Boomsma J."/>
            <person name="Zhang G."/>
        </authorList>
    </citation>
    <scope>NUCLEOTIDE SEQUENCE [LARGE SCALE GENOMIC DNA]</scope>
    <source>
        <strain evidence="7">Treedump-2</strain>
        <tissue evidence="7">Whole body</tissue>
    </source>
</reference>
<evidence type="ECO:0000256" key="3">
    <source>
        <dbReference type="ARBA" id="ARBA00022598"/>
    </source>
</evidence>
<dbReference type="GO" id="GO:0070736">
    <property type="term" value="F:protein-glycine ligase activity, initiating"/>
    <property type="evidence" value="ECO:0007669"/>
    <property type="project" value="TreeGrafter"/>
</dbReference>
<evidence type="ECO:0000256" key="2">
    <source>
        <dbReference type="ARBA" id="ARBA00022490"/>
    </source>
</evidence>
<dbReference type="STRING" id="520822.A0A195AZP2"/>
<keyword evidence="2" id="KW-0963">Cytoplasm</keyword>
<dbReference type="GO" id="GO:0005930">
    <property type="term" value="C:axoneme"/>
    <property type="evidence" value="ECO:0007669"/>
    <property type="project" value="TreeGrafter"/>
</dbReference>
<comment type="subcellular location">
    <subcellularLocation>
        <location evidence="1">Cytoplasm</location>
    </subcellularLocation>
</comment>
<dbReference type="PANTHER" id="PTHR45870:SF2">
    <property type="entry name" value="TUBULIN MONOGLYCYLASE TTLL3"/>
    <property type="match status" value="1"/>
</dbReference>
<sequence length="454" mass="53506">MLTRRLRCGEKATSFTRTEYTNLCDSSERQATTKRLIIRGSPLYGPQSLSYINMIGNRKDVSFIEILEYFLMMRSPRQHFLLCSNYKCFFRNIVDWTNFCLMSTIFYVLRQLGIAANLEAHSLGDITQADGILNERTVIFALLWYKQLNFIWDCRNNFVEWHRRFVPNCRTCVAQNGTLIGRDAYWLYEENMSGALFSHIYNPSTDQQAFVEDFRLTAAADLLKFSYPDRSMEFAIQEFVATHETSMAKKENKCFLTAEILKKLKIIDSQYERHKKIWILKPSRSISSVQLKAVYFLEISRGDIHICNTTVQEKYDDEKRRRQQRRTPRNPPVADQDLVRDQGWDCEKLNEYLKSMDHEGEPILMMLAAQNHIERRRCNFELYGADFMLTEDMSSKVVKIQGKYTSCKHKIKGRIATITNFLNHLKIGIITLKHYLTFFVDSWITYFYIPYILL</sequence>
<dbReference type="Gene3D" id="3.30.470.20">
    <property type="entry name" value="ATP-grasp fold, B domain"/>
    <property type="match status" value="1"/>
</dbReference>
<dbReference type="GO" id="GO:0060271">
    <property type="term" value="P:cilium assembly"/>
    <property type="evidence" value="ECO:0007669"/>
    <property type="project" value="TreeGrafter"/>
</dbReference>
<organism evidence="7 8">
    <name type="scientific">Atta colombica</name>
    <dbReference type="NCBI Taxonomy" id="520822"/>
    <lineage>
        <taxon>Eukaryota</taxon>
        <taxon>Metazoa</taxon>
        <taxon>Ecdysozoa</taxon>
        <taxon>Arthropoda</taxon>
        <taxon>Hexapoda</taxon>
        <taxon>Insecta</taxon>
        <taxon>Pterygota</taxon>
        <taxon>Neoptera</taxon>
        <taxon>Endopterygota</taxon>
        <taxon>Hymenoptera</taxon>
        <taxon>Apocrita</taxon>
        <taxon>Aculeata</taxon>
        <taxon>Formicoidea</taxon>
        <taxon>Formicidae</taxon>
        <taxon>Myrmicinae</taxon>
        <taxon>Atta</taxon>
    </lineage>
</organism>
<dbReference type="InterPro" id="IPR004344">
    <property type="entry name" value="TTL/TTLL_fam"/>
</dbReference>
<protein>
    <submittedName>
        <fullName evidence="7">Uncharacterized protein</fullName>
    </submittedName>
</protein>
<dbReference type="Pfam" id="PF03133">
    <property type="entry name" value="TTL"/>
    <property type="match status" value="1"/>
</dbReference>
<evidence type="ECO:0000256" key="4">
    <source>
        <dbReference type="ARBA" id="ARBA00022741"/>
    </source>
</evidence>
<proteinExistence type="predicted"/>
<dbReference type="GO" id="GO:0005524">
    <property type="term" value="F:ATP binding"/>
    <property type="evidence" value="ECO:0007669"/>
    <property type="project" value="UniProtKB-KW"/>
</dbReference>
<keyword evidence="8" id="KW-1185">Reference proteome</keyword>
<keyword evidence="5" id="KW-0067">ATP-binding</keyword>
<evidence type="ECO:0000313" key="8">
    <source>
        <dbReference type="Proteomes" id="UP000078540"/>
    </source>
</evidence>
<evidence type="ECO:0000256" key="5">
    <source>
        <dbReference type="ARBA" id="ARBA00022840"/>
    </source>
</evidence>
<dbReference type="GO" id="GO:0003341">
    <property type="term" value="P:cilium movement"/>
    <property type="evidence" value="ECO:0007669"/>
    <property type="project" value="TreeGrafter"/>
</dbReference>
<feature type="region of interest" description="Disordered" evidence="6">
    <location>
        <begin position="315"/>
        <end position="337"/>
    </location>
</feature>
<dbReference type="Proteomes" id="UP000078540">
    <property type="component" value="Unassembled WGS sequence"/>
</dbReference>
<gene>
    <name evidence="7" type="ORF">ALC53_11686</name>
</gene>
<name>A0A195AZP2_9HYME</name>
<dbReference type="AlphaFoldDB" id="A0A195AZP2"/>
<evidence type="ECO:0000313" key="7">
    <source>
        <dbReference type="EMBL" id="KYM77676.1"/>
    </source>
</evidence>
<evidence type="ECO:0000256" key="6">
    <source>
        <dbReference type="SAM" id="MobiDB-lite"/>
    </source>
</evidence>
<evidence type="ECO:0000256" key="1">
    <source>
        <dbReference type="ARBA" id="ARBA00004496"/>
    </source>
</evidence>
<keyword evidence="4" id="KW-0547">Nucleotide-binding</keyword>
<keyword evidence="3" id="KW-0436">Ligase</keyword>
<dbReference type="GO" id="GO:0015630">
    <property type="term" value="C:microtubule cytoskeleton"/>
    <property type="evidence" value="ECO:0007669"/>
    <property type="project" value="TreeGrafter"/>
</dbReference>
<dbReference type="InterPro" id="IPR051437">
    <property type="entry name" value="TTLL_monoglycylase"/>
</dbReference>
<accession>A0A195AZP2</accession>